<feature type="non-terminal residue" evidence="1">
    <location>
        <position position="78"/>
    </location>
</feature>
<sequence length="78" mass="8547">MIDVDTKTTLLAQIEMLNKKLAAKSLAEANVSKVQEVRCDVYHGPHANGMCSPKAEAEEANYAGGYQKNNPYSNTYNP</sequence>
<accession>A0A392SUU7</accession>
<dbReference type="Proteomes" id="UP000265520">
    <property type="component" value="Unassembled WGS sequence"/>
</dbReference>
<keyword evidence="2" id="KW-1185">Reference proteome</keyword>
<evidence type="ECO:0000313" key="2">
    <source>
        <dbReference type="Proteomes" id="UP000265520"/>
    </source>
</evidence>
<organism evidence="1 2">
    <name type="scientific">Trifolium medium</name>
    <dbReference type="NCBI Taxonomy" id="97028"/>
    <lineage>
        <taxon>Eukaryota</taxon>
        <taxon>Viridiplantae</taxon>
        <taxon>Streptophyta</taxon>
        <taxon>Embryophyta</taxon>
        <taxon>Tracheophyta</taxon>
        <taxon>Spermatophyta</taxon>
        <taxon>Magnoliopsida</taxon>
        <taxon>eudicotyledons</taxon>
        <taxon>Gunneridae</taxon>
        <taxon>Pentapetalae</taxon>
        <taxon>rosids</taxon>
        <taxon>fabids</taxon>
        <taxon>Fabales</taxon>
        <taxon>Fabaceae</taxon>
        <taxon>Papilionoideae</taxon>
        <taxon>50 kb inversion clade</taxon>
        <taxon>NPAAA clade</taxon>
        <taxon>Hologalegina</taxon>
        <taxon>IRL clade</taxon>
        <taxon>Trifolieae</taxon>
        <taxon>Trifolium</taxon>
    </lineage>
</organism>
<protein>
    <submittedName>
        <fullName evidence="1">Uncharacterized protein</fullName>
    </submittedName>
</protein>
<proteinExistence type="predicted"/>
<reference evidence="1 2" key="1">
    <citation type="journal article" date="2018" name="Front. Plant Sci.">
        <title>Red Clover (Trifolium pratense) and Zigzag Clover (T. medium) - A Picture of Genomic Similarities and Differences.</title>
        <authorList>
            <person name="Dluhosova J."/>
            <person name="Istvanek J."/>
            <person name="Nedelnik J."/>
            <person name="Repkova J."/>
        </authorList>
    </citation>
    <scope>NUCLEOTIDE SEQUENCE [LARGE SCALE GENOMIC DNA]</scope>
    <source>
        <strain evidence="2">cv. 10/8</strain>
        <tissue evidence="1">Leaf</tissue>
    </source>
</reference>
<comment type="caution">
    <text evidence="1">The sequence shown here is derived from an EMBL/GenBank/DDBJ whole genome shotgun (WGS) entry which is preliminary data.</text>
</comment>
<dbReference type="AlphaFoldDB" id="A0A392SUU7"/>
<dbReference type="EMBL" id="LXQA010438074">
    <property type="protein sequence ID" value="MCI51835.1"/>
    <property type="molecule type" value="Genomic_DNA"/>
</dbReference>
<evidence type="ECO:0000313" key="1">
    <source>
        <dbReference type="EMBL" id="MCI51835.1"/>
    </source>
</evidence>
<name>A0A392SUU7_9FABA</name>